<organism evidence="3 4">
    <name type="scientific">Fontibacillus phaseoli</name>
    <dbReference type="NCBI Taxonomy" id="1416533"/>
    <lineage>
        <taxon>Bacteria</taxon>
        <taxon>Bacillati</taxon>
        <taxon>Bacillota</taxon>
        <taxon>Bacilli</taxon>
        <taxon>Bacillales</taxon>
        <taxon>Paenibacillaceae</taxon>
        <taxon>Fontibacillus</taxon>
    </lineage>
</organism>
<evidence type="ECO:0000313" key="3">
    <source>
        <dbReference type="EMBL" id="RCX19763.1"/>
    </source>
</evidence>
<dbReference type="RefSeq" id="WP_114497009.1">
    <property type="nucleotide sequence ID" value="NZ_QPJW01000004.1"/>
</dbReference>
<evidence type="ECO:0000313" key="4">
    <source>
        <dbReference type="Proteomes" id="UP000253090"/>
    </source>
</evidence>
<dbReference type="PANTHER" id="PTHR48090">
    <property type="entry name" value="UNDECAPRENYL-PHOSPHATE 4-DEOXY-4-FORMAMIDO-L-ARABINOSE TRANSFERASE-RELATED"/>
    <property type="match status" value="1"/>
</dbReference>
<keyword evidence="4" id="KW-1185">Reference proteome</keyword>
<gene>
    <name evidence="3" type="ORF">DFP94_104218</name>
</gene>
<comment type="caution">
    <text evidence="3">The sequence shown here is derived from an EMBL/GenBank/DDBJ whole genome shotgun (WGS) entry which is preliminary data.</text>
</comment>
<dbReference type="SUPFAM" id="SSF53448">
    <property type="entry name" value="Nucleotide-diphospho-sugar transferases"/>
    <property type="match status" value="1"/>
</dbReference>
<proteinExistence type="predicted"/>
<dbReference type="GO" id="GO:0016740">
    <property type="term" value="F:transferase activity"/>
    <property type="evidence" value="ECO:0007669"/>
    <property type="project" value="UniProtKB-KW"/>
</dbReference>
<dbReference type="Pfam" id="PF00535">
    <property type="entry name" value="Glycos_transf_2"/>
    <property type="match status" value="1"/>
</dbReference>
<keyword evidence="3" id="KW-0808">Transferase</keyword>
<dbReference type="AlphaFoldDB" id="A0A369BDY7"/>
<feature type="region of interest" description="Disordered" evidence="1">
    <location>
        <begin position="1"/>
        <end position="51"/>
    </location>
</feature>
<feature type="compositionally biased region" description="Basic and acidic residues" evidence="1">
    <location>
        <begin position="34"/>
        <end position="47"/>
    </location>
</feature>
<protein>
    <submittedName>
        <fullName evidence="3">Glycosyl transferase family 2</fullName>
    </submittedName>
</protein>
<evidence type="ECO:0000259" key="2">
    <source>
        <dbReference type="Pfam" id="PF00535"/>
    </source>
</evidence>
<dbReference type="EMBL" id="QPJW01000004">
    <property type="protein sequence ID" value="RCX19763.1"/>
    <property type="molecule type" value="Genomic_DNA"/>
</dbReference>
<feature type="domain" description="Glycosyltransferase 2-like" evidence="2">
    <location>
        <begin position="81"/>
        <end position="185"/>
    </location>
</feature>
<dbReference type="InterPro" id="IPR001173">
    <property type="entry name" value="Glyco_trans_2-like"/>
</dbReference>
<dbReference type="PANTHER" id="PTHR48090:SF7">
    <property type="entry name" value="RFBJ PROTEIN"/>
    <property type="match status" value="1"/>
</dbReference>
<dbReference type="Gene3D" id="3.90.550.10">
    <property type="entry name" value="Spore Coat Polysaccharide Biosynthesis Protein SpsA, Chain A"/>
    <property type="match status" value="1"/>
</dbReference>
<dbReference type="OrthoDB" id="2902148at2"/>
<name>A0A369BDY7_9BACL</name>
<accession>A0A369BDY7</accession>
<dbReference type="Proteomes" id="UP000253090">
    <property type="component" value="Unassembled WGS sequence"/>
</dbReference>
<sequence length="324" mass="34605">MYRTRLKQTQRASRGQGREQGLKQRSLIKSPYSKKAEEKREQEKGGESLRLPFSGHRSIAEAAAEASADGYARLALQGSASAVVTASNEAATLPKVLFELGKLPLREIIVVLNGCTDGSFETVQRDPRVIRLSFPMRLGHDVGRAIGAAVATGDIILFMDGDLPLPAEELAPFLLAVDRGADVALNDISPFLPPFSRQDDVTRSKSYLNLSLGRPDLKANSMTAVPHAISRRALAATGTSALVVPPKAQAIAMVHGLNVCAPHSVNVLRGNRIRSGNTGAGNPVARLIIGDHIEALGEAMKIMGARLGTTRLSRSELAKARNVP</sequence>
<evidence type="ECO:0000256" key="1">
    <source>
        <dbReference type="SAM" id="MobiDB-lite"/>
    </source>
</evidence>
<reference evidence="3 4" key="1">
    <citation type="submission" date="2018-07" db="EMBL/GenBank/DDBJ databases">
        <title>Genomic Encyclopedia of Type Strains, Phase III (KMG-III): the genomes of soil and plant-associated and newly described type strains.</title>
        <authorList>
            <person name="Whitman W."/>
        </authorList>
    </citation>
    <scope>NUCLEOTIDE SEQUENCE [LARGE SCALE GENOMIC DNA]</scope>
    <source>
        <strain evidence="3 4">CECT 8333</strain>
    </source>
</reference>
<dbReference type="InterPro" id="IPR050256">
    <property type="entry name" value="Glycosyltransferase_2"/>
</dbReference>
<dbReference type="InterPro" id="IPR029044">
    <property type="entry name" value="Nucleotide-diphossugar_trans"/>
</dbReference>